<evidence type="ECO:0000256" key="4">
    <source>
        <dbReference type="PROSITE-ProRule" id="PRU00335"/>
    </source>
</evidence>
<dbReference type="InterPro" id="IPR009057">
    <property type="entry name" value="Homeodomain-like_sf"/>
</dbReference>
<dbReference type="Proteomes" id="UP000199400">
    <property type="component" value="Unassembled WGS sequence"/>
</dbReference>
<dbReference type="InterPro" id="IPR036271">
    <property type="entry name" value="Tet_transcr_reg_TetR-rel_C_sf"/>
</dbReference>
<proteinExistence type="predicted"/>
<dbReference type="RefSeq" id="WP_170136064.1">
    <property type="nucleotide sequence ID" value="NZ_FOMX01000005.1"/>
</dbReference>
<dbReference type="PROSITE" id="PS50977">
    <property type="entry name" value="HTH_TETR_2"/>
    <property type="match status" value="1"/>
</dbReference>
<keyword evidence="2 4" id="KW-0238">DNA-binding</keyword>
<dbReference type="GO" id="GO:0003700">
    <property type="term" value="F:DNA-binding transcription factor activity"/>
    <property type="evidence" value="ECO:0007669"/>
    <property type="project" value="TreeGrafter"/>
</dbReference>
<evidence type="ECO:0000313" key="7">
    <source>
        <dbReference type="Proteomes" id="UP000199400"/>
    </source>
</evidence>
<evidence type="ECO:0000256" key="2">
    <source>
        <dbReference type="ARBA" id="ARBA00023125"/>
    </source>
</evidence>
<keyword evidence="1" id="KW-0805">Transcription regulation</keyword>
<dbReference type="InterPro" id="IPR001647">
    <property type="entry name" value="HTH_TetR"/>
</dbReference>
<dbReference type="SUPFAM" id="SSF46689">
    <property type="entry name" value="Homeodomain-like"/>
    <property type="match status" value="1"/>
</dbReference>
<dbReference type="Gene3D" id="1.10.357.10">
    <property type="entry name" value="Tetracycline Repressor, domain 2"/>
    <property type="match status" value="1"/>
</dbReference>
<dbReference type="EMBL" id="FOMX01000005">
    <property type="protein sequence ID" value="SFD82927.1"/>
    <property type="molecule type" value="Genomic_DNA"/>
</dbReference>
<keyword evidence="7" id="KW-1185">Reference proteome</keyword>
<dbReference type="GO" id="GO:0000976">
    <property type="term" value="F:transcription cis-regulatory region binding"/>
    <property type="evidence" value="ECO:0007669"/>
    <property type="project" value="TreeGrafter"/>
</dbReference>
<evidence type="ECO:0000313" key="6">
    <source>
        <dbReference type="EMBL" id="SFD82927.1"/>
    </source>
</evidence>
<dbReference type="PANTHER" id="PTHR30055">
    <property type="entry name" value="HTH-TYPE TRANSCRIPTIONAL REGULATOR RUTR"/>
    <property type="match status" value="1"/>
</dbReference>
<dbReference type="STRING" id="54.SAMN02745121_01690"/>
<evidence type="ECO:0000256" key="3">
    <source>
        <dbReference type="ARBA" id="ARBA00023163"/>
    </source>
</evidence>
<dbReference type="Gene3D" id="1.10.10.60">
    <property type="entry name" value="Homeodomain-like"/>
    <property type="match status" value="1"/>
</dbReference>
<dbReference type="FunFam" id="1.10.10.60:FF:000141">
    <property type="entry name" value="TetR family transcriptional regulator"/>
    <property type="match status" value="1"/>
</dbReference>
<evidence type="ECO:0000256" key="1">
    <source>
        <dbReference type="ARBA" id="ARBA00023015"/>
    </source>
</evidence>
<reference evidence="7" key="1">
    <citation type="submission" date="2016-10" db="EMBL/GenBank/DDBJ databases">
        <authorList>
            <person name="Varghese N."/>
            <person name="Submissions S."/>
        </authorList>
    </citation>
    <scope>NUCLEOTIDE SEQUENCE [LARGE SCALE GENOMIC DNA]</scope>
    <source>
        <strain evidence="7">ATCC 25963</strain>
    </source>
</reference>
<keyword evidence="3" id="KW-0804">Transcription</keyword>
<feature type="DNA-binding region" description="H-T-H motif" evidence="4">
    <location>
        <begin position="31"/>
        <end position="50"/>
    </location>
</feature>
<feature type="domain" description="HTH tetR-type" evidence="5">
    <location>
        <begin position="8"/>
        <end position="68"/>
    </location>
</feature>
<dbReference type="PRINTS" id="PR00455">
    <property type="entry name" value="HTHTETR"/>
</dbReference>
<protein>
    <submittedName>
        <fullName evidence="6">Transcriptional regulator, TetR family</fullName>
    </submittedName>
</protein>
<dbReference type="SUPFAM" id="SSF48498">
    <property type="entry name" value="Tetracyclin repressor-like, C-terminal domain"/>
    <property type="match status" value="1"/>
</dbReference>
<dbReference type="AlphaFoldDB" id="A0A1I1VIT7"/>
<dbReference type="Pfam" id="PF00440">
    <property type="entry name" value="TetR_N"/>
    <property type="match status" value="1"/>
</dbReference>
<gene>
    <name evidence="6" type="ORF">SAMN02745121_01690</name>
</gene>
<accession>A0A1I1VIT7</accession>
<sequence>MVRTETRAAYREAILDAATRVFGRLGFQDAKMADIAAEAGVAAGTVYNYFKNKEEVFRSILQRTHELVYQRILVHQQLEDPIERMRASTREAFDFLEEHGALFLLYVSIGGGFDWAQKRVEQALMNENHARYLALSHATLREAAARGQIRSDLSVEQLAVFLSGLTDATIFTWVRTGCQPGLRNQADPLIDFFLHGAKAP</sequence>
<name>A0A1I1VIT7_9BACT</name>
<organism evidence="6 7">
    <name type="scientific">Nannocystis exedens</name>
    <dbReference type="NCBI Taxonomy" id="54"/>
    <lineage>
        <taxon>Bacteria</taxon>
        <taxon>Pseudomonadati</taxon>
        <taxon>Myxococcota</taxon>
        <taxon>Polyangia</taxon>
        <taxon>Nannocystales</taxon>
        <taxon>Nannocystaceae</taxon>
        <taxon>Nannocystis</taxon>
    </lineage>
</organism>
<evidence type="ECO:0000259" key="5">
    <source>
        <dbReference type="PROSITE" id="PS50977"/>
    </source>
</evidence>
<dbReference type="InterPro" id="IPR050109">
    <property type="entry name" value="HTH-type_TetR-like_transc_reg"/>
</dbReference>
<dbReference type="PANTHER" id="PTHR30055:SF226">
    <property type="entry name" value="HTH-TYPE TRANSCRIPTIONAL REGULATOR PKSA"/>
    <property type="match status" value="1"/>
</dbReference>